<sequence length="500" mass="54862">MRWHLIFTFRLLVLFLTGCAAVGPDYVPPEKITPEKFNAALSEDQKAKLSLPETEQEADEAKTEFTKQVTPAMLADWWNTLEDPLLTQLIEWAIRGNLDLQLAQSRLREERASRGIARSGLFPTIEGGAAFARQKSSGQSGSGNEVNLYSSGFDASWEIDLFGSIRRSIESAQASVEARQEELNDTLVTLVAEVAINYIEIRAFQARLEAAVNNLKSQDETLQIVQNRLDAGLTSTLSLEQAKYNLENTKSEIPILQTGIEQGKNGLAVLLGEYPGSLAEALEQYQKIPTVSIEVAVGVPADLLRRRPDVRRAERELAAQTAQIGVATADLYPRLFLFGSVGLESISAASFFTGPAAAFQLGPQITWPVFNAGRIRQNINVQSEQQNQALIQYEASVLTAVKDVENALIDFANEQVRRQALIKSTQSAKSAVSLSRELYTAGLTDFIGVLDAERALFSFQDQLAVSEGKVTSNLIRLYKSLGGGWKPLMQDAPQAVLGQQ</sequence>
<accession>A0A1G5SJ97</accession>
<dbReference type="InterPro" id="IPR003423">
    <property type="entry name" value="OMP_efflux"/>
</dbReference>
<feature type="coiled-coil region" evidence="3">
    <location>
        <begin position="201"/>
        <end position="228"/>
    </location>
</feature>
<keyword evidence="3" id="KW-0175">Coiled coil</keyword>
<dbReference type="GO" id="GO:0015562">
    <property type="term" value="F:efflux transmembrane transporter activity"/>
    <property type="evidence" value="ECO:0007669"/>
    <property type="project" value="InterPro"/>
</dbReference>
<keyword evidence="2 4" id="KW-0449">Lipoprotein</keyword>
<evidence type="ECO:0000256" key="3">
    <source>
        <dbReference type="SAM" id="Coils"/>
    </source>
</evidence>
<organism evidence="4 5">
    <name type="scientific">Nitrosomonas mobilis</name>
    <dbReference type="NCBI Taxonomy" id="51642"/>
    <lineage>
        <taxon>Bacteria</taxon>
        <taxon>Pseudomonadati</taxon>
        <taxon>Pseudomonadota</taxon>
        <taxon>Betaproteobacteria</taxon>
        <taxon>Nitrosomonadales</taxon>
        <taxon>Nitrosomonadaceae</taxon>
        <taxon>Nitrosomonas</taxon>
    </lineage>
</organism>
<dbReference type="InterPro" id="IPR010131">
    <property type="entry name" value="MdtP/NodT-like"/>
</dbReference>
<name>A0A1G5SJ97_9PROT</name>
<dbReference type="STRING" id="51642.NSMM_980025"/>
<dbReference type="Gene3D" id="2.20.200.10">
    <property type="entry name" value="Outer membrane efflux proteins (OEP)"/>
    <property type="match status" value="1"/>
</dbReference>
<evidence type="ECO:0000256" key="2">
    <source>
        <dbReference type="RuleBase" id="RU362097"/>
    </source>
</evidence>
<keyword evidence="2" id="KW-1134">Transmembrane beta strand</keyword>
<dbReference type="OrthoDB" id="9770517at2"/>
<dbReference type="AlphaFoldDB" id="A0A1G5SJ97"/>
<dbReference type="SUPFAM" id="SSF56954">
    <property type="entry name" value="Outer membrane efflux proteins (OEP)"/>
    <property type="match status" value="1"/>
</dbReference>
<dbReference type="PANTHER" id="PTHR30203">
    <property type="entry name" value="OUTER MEMBRANE CATION EFFLUX PROTEIN"/>
    <property type="match status" value="1"/>
</dbReference>
<dbReference type="NCBIfam" id="TIGR01845">
    <property type="entry name" value="outer_NodT"/>
    <property type="match status" value="1"/>
</dbReference>
<keyword evidence="5" id="KW-1185">Reference proteome</keyword>
<evidence type="ECO:0000256" key="1">
    <source>
        <dbReference type="ARBA" id="ARBA00007613"/>
    </source>
</evidence>
<dbReference type="Proteomes" id="UP000198729">
    <property type="component" value="Unassembled WGS sequence"/>
</dbReference>
<dbReference type="Pfam" id="PF02321">
    <property type="entry name" value="OEP"/>
    <property type="match status" value="2"/>
</dbReference>
<comment type="similarity">
    <text evidence="1 2">Belongs to the outer membrane factor (OMF) (TC 1.B.17) family.</text>
</comment>
<feature type="chain" id="PRO_5011330547" evidence="2">
    <location>
        <begin position="21"/>
        <end position="500"/>
    </location>
</feature>
<protein>
    <submittedName>
        <fullName evidence="4">RND efflux system, outer membrane lipoprotein, NodT family protein</fullName>
    </submittedName>
</protein>
<proteinExistence type="inferred from homology"/>
<keyword evidence="2" id="KW-0812">Transmembrane</keyword>
<keyword evidence="2" id="KW-0472">Membrane</keyword>
<evidence type="ECO:0000313" key="4">
    <source>
        <dbReference type="EMBL" id="SCZ87208.1"/>
    </source>
</evidence>
<gene>
    <name evidence="4" type="ORF">NSMM_980025</name>
</gene>
<dbReference type="GO" id="GO:0005886">
    <property type="term" value="C:plasma membrane"/>
    <property type="evidence" value="ECO:0007669"/>
    <property type="project" value="UniProtKB-SubCell"/>
</dbReference>
<dbReference type="PANTHER" id="PTHR30203:SF31">
    <property type="entry name" value="RND EFFLUX SYSTEM, OUTER MEMBRANE LIPOPROTEIN, NODT"/>
    <property type="match status" value="1"/>
</dbReference>
<keyword evidence="2" id="KW-0732">Signal</keyword>
<dbReference type="EMBL" id="FMWO01000111">
    <property type="protein sequence ID" value="SCZ87208.1"/>
    <property type="molecule type" value="Genomic_DNA"/>
</dbReference>
<dbReference type="Gene3D" id="1.20.1600.10">
    <property type="entry name" value="Outer membrane efflux proteins (OEP)"/>
    <property type="match status" value="1"/>
</dbReference>
<comment type="subcellular location">
    <subcellularLocation>
        <location evidence="2">Cell membrane</location>
        <topology evidence="2">Lipid-anchor</topology>
    </subcellularLocation>
</comment>
<reference evidence="4 5" key="1">
    <citation type="submission" date="2016-10" db="EMBL/GenBank/DDBJ databases">
        <authorList>
            <person name="de Groot N.N."/>
        </authorList>
    </citation>
    <scope>NUCLEOTIDE SEQUENCE [LARGE SCALE GENOMIC DNA]</scope>
    <source>
        <strain evidence="4">1</strain>
    </source>
</reference>
<keyword evidence="2" id="KW-0564">Palmitate</keyword>
<evidence type="ECO:0000313" key="5">
    <source>
        <dbReference type="Proteomes" id="UP000198729"/>
    </source>
</evidence>
<feature type="signal peptide" evidence="2">
    <location>
        <begin position="1"/>
        <end position="20"/>
    </location>
</feature>